<evidence type="ECO:0000313" key="2">
    <source>
        <dbReference type="EMBL" id="CAI9292754.1"/>
    </source>
</evidence>
<keyword evidence="3" id="KW-1185">Reference proteome</keyword>
<sequence>MSWISMILYLTHSVELLILRTSMGLQRLRSVRAMVNFRSQQSSSYVAYKETNQGVKPTFNWMPRLWSPLSDFLLPKHDFGDITVTGSRGSPLHHFDSDDTEEEDTLKVKIHFEVMLFRIYIMYFTTCNNQKSRVILADKNKGLAFPQQKLMSLQYHPEASPGPHNSYLG</sequence>
<protein>
    <recommendedName>
        <fullName evidence="4">Glutamine amidotransferase domain-containing protein</fullName>
    </recommendedName>
</protein>
<proteinExistence type="predicted"/>
<evidence type="ECO:0008006" key="4">
    <source>
        <dbReference type="Google" id="ProtNLM"/>
    </source>
</evidence>
<dbReference type="AlphaFoldDB" id="A0AA35ZHJ7"/>
<evidence type="ECO:0000256" key="1">
    <source>
        <dbReference type="SAM" id="SignalP"/>
    </source>
</evidence>
<name>A0AA35ZHJ7_LACSI</name>
<keyword evidence="1" id="KW-0732">Signal</keyword>
<accession>A0AA35ZHJ7</accession>
<feature type="chain" id="PRO_5041369193" description="Glutamine amidotransferase domain-containing protein" evidence="1">
    <location>
        <begin position="17"/>
        <end position="169"/>
    </location>
</feature>
<gene>
    <name evidence="2" type="ORF">LSALG_LOCUS31804</name>
</gene>
<dbReference type="Proteomes" id="UP001177003">
    <property type="component" value="Chromosome 7"/>
</dbReference>
<feature type="signal peptide" evidence="1">
    <location>
        <begin position="1"/>
        <end position="16"/>
    </location>
</feature>
<reference evidence="2" key="1">
    <citation type="submission" date="2023-04" db="EMBL/GenBank/DDBJ databases">
        <authorList>
            <person name="Vijverberg K."/>
            <person name="Xiong W."/>
            <person name="Schranz E."/>
        </authorList>
    </citation>
    <scope>NUCLEOTIDE SEQUENCE</scope>
</reference>
<organism evidence="2 3">
    <name type="scientific">Lactuca saligna</name>
    <name type="common">Willowleaf lettuce</name>
    <dbReference type="NCBI Taxonomy" id="75948"/>
    <lineage>
        <taxon>Eukaryota</taxon>
        <taxon>Viridiplantae</taxon>
        <taxon>Streptophyta</taxon>
        <taxon>Embryophyta</taxon>
        <taxon>Tracheophyta</taxon>
        <taxon>Spermatophyta</taxon>
        <taxon>Magnoliopsida</taxon>
        <taxon>eudicotyledons</taxon>
        <taxon>Gunneridae</taxon>
        <taxon>Pentapetalae</taxon>
        <taxon>asterids</taxon>
        <taxon>campanulids</taxon>
        <taxon>Asterales</taxon>
        <taxon>Asteraceae</taxon>
        <taxon>Cichorioideae</taxon>
        <taxon>Cichorieae</taxon>
        <taxon>Lactucinae</taxon>
        <taxon>Lactuca</taxon>
    </lineage>
</organism>
<evidence type="ECO:0000313" key="3">
    <source>
        <dbReference type="Proteomes" id="UP001177003"/>
    </source>
</evidence>
<dbReference type="EMBL" id="OX465083">
    <property type="protein sequence ID" value="CAI9292754.1"/>
    <property type="molecule type" value="Genomic_DNA"/>
</dbReference>